<accession>A0A4U1HFW7</accession>
<evidence type="ECO:0000256" key="2">
    <source>
        <dbReference type="ARBA" id="ARBA00022737"/>
    </source>
</evidence>
<dbReference type="Gene3D" id="1.25.40.10">
    <property type="entry name" value="Tetratricopeptide repeat domain"/>
    <property type="match status" value="1"/>
</dbReference>
<name>A0A4U1HFW7_9BURK</name>
<keyword evidence="3" id="KW-0802">TPR repeat</keyword>
<organism evidence="5 6">
    <name type="scientific">Trinickia terrae</name>
    <dbReference type="NCBI Taxonomy" id="2571161"/>
    <lineage>
        <taxon>Bacteria</taxon>
        <taxon>Pseudomonadati</taxon>
        <taxon>Pseudomonadota</taxon>
        <taxon>Betaproteobacteria</taxon>
        <taxon>Burkholderiales</taxon>
        <taxon>Burkholderiaceae</taxon>
        <taxon>Trinickia</taxon>
    </lineage>
</organism>
<dbReference type="GO" id="GO:0030244">
    <property type="term" value="P:cellulose biosynthetic process"/>
    <property type="evidence" value="ECO:0007669"/>
    <property type="project" value="InterPro"/>
</dbReference>
<dbReference type="RefSeq" id="WP_136899396.1">
    <property type="nucleotide sequence ID" value="NZ_SWJE01000029.1"/>
</dbReference>
<sequence length="884" mass="94363">MPARRTERRRRLALGGWRWGVVWLSIALPGLALAAQDNVLSIGRSASPVEAASRAVTQGAASAGQRALTSERVQAGGVRVRQDEQQGFVVPSLASSPATGGGAKAAAAGVVAPPAAPDERPLWNLLKASQLAAYDAEVTRLTGQFALWKPGAALAAERERRQREQDVAAALKGGPDALRSMIARAPGEFGCAHIDRAWKAADVFAHAGDRDAVVSLYRTIVPSCQPAGNRIATLYLAERQVSAAQVDDLIRVEAEEGKRGPEADAAFARLRYQRALSALGALPPGDPAAAMQLAALAAGIRAYRDAPAATQAGWIEFAQHRLDAAAGWFETALTFEPQSVDGAIGLAQIRVGQRDWDAAQALLSREQVAADPRAKDLLGQIALARADEAYRARRYAESLGDLGLAASLGVPEANTGALRGWNLYALHRYGEAERAFRARYDASRDDDSAEGLALSLVAEGKPVAPHDGGPLGAYGHALEAQRLYYRKSFVAAQAELRDAQQGPADAARIARYVPADLTGIDAASVSAGLTWSDHVGSAGQGRLNVLAPAVRAEWIDGTRQYELRYRQLFLNDGVTSARAEELQTMMADTLRLGGDRALDWRASLGAAQGSPVGATVDGQARIGQQAAWGAWSVYAGVNPVRDSLLSWRGQMLSDDGYKWGAVRRAASGAQARWQISPRWSIGAAAEAQWLTGMNVVGNEGASADVSAGYAFDVPGFDYFSAGPAVHVLGYRRNENFYTPGQGGYYSPQRSISEGLALQMLSKEGRTWQWQGNFEAGWNDSLQANEPCLPLGLPPGESASRFPETCTGGHDHGPYAHAQVSATVKLSSRVQAGALADVNVTPGRDKQFAALAFVRFFFEPRAAVFSRDLARNTRDFYLQLDDDHP</sequence>
<evidence type="ECO:0000313" key="5">
    <source>
        <dbReference type="EMBL" id="TKC78084.1"/>
    </source>
</evidence>
<keyword evidence="2" id="KW-0677">Repeat</keyword>
<feature type="domain" description="Cellulose synthase operon C C-terminal" evidence="4">
    <location>
        <begin position="580"/>
        <end position="857"/>
    </location>
</feature>
<dbReference type="OrthoDB" id="174989at2"/>
<protein>
    <recommendedName>
        <fullName evidence="4">Cellulose synthase operon C C-terminal domain-containing protein</fullName>
    </recommendedName>
</protein>
<evidence type="ECO:0000313" key="6">
    <source>
        <dbReference type="Proteomes" id="UP000305539"/>
    </source>
</evidence>
<keyword evidence="6" id="KW-1185">Reference proteome</keyword>
<reference evidence="5 6" key="1">
    <citation type="submission" date="2019-04" db="EMBL/GenBank/DDBJ databases">
        <title>Trinickia sp. 7GSK02, isolated from subtropical forest soil.</title>
        <authorList>
            <person name="Gao Z.-H."/>
            <person name="Qiu L.-H."/>
        </authorList>
    </citation>
    <scope>NUCLEOTIDE SEQUENCE [LARGE SCALE GENOMIC DNA]</scope>
    <source>
        <strain evidence="5 6">7GSK02</strain>
    </source>
</reference>
<evidence type="ECO:0000259" key="4">
    <source>
        <dbReference type="Pfam" id="PF05420"/>
    </source>
</evidence>
<dbReference type="AlphaFoldDB" id="A0A4U1HFW7"/>
<dbReference type="InterPro" id="IPR011990">
    <property type="entry name" value="TPR-like_helical_dom_sf"/>
</dbReference>
<keyword evidence="1" id="KW-0732">Signal</keyword>
<dbReference type="EMBL" id="SWJE01000029">
    <property type="protein sequence ID" value="TKC78084.1"/>
    <property type="molecule type" value="Genomic_DNA"/>
</dbReference>
<comment type="caution">
    <text evidence="5">The sequence shown here is derived from an EMBL/GenBank/DDBJ whole genome shotgun (WGS) entry which is preliminary data.</text>
</comment>
<proteinExistence type="predicted"/>
<gene>
    <name evidence="5" type="ORF">FAZ69_32195</name>
</gene>
<evidence type="ECO:0000256" key="1">
    <source>
        <dbReference type="ARBA" id="ARBA00022729"/>
    </source>
</evidence>
<dbReference type="Pfam" id="PF05420">
    <property type="entry name" value="BCSC_C"/>
    <property type="match status" value="1"/>
</dbReference>
<evidence type="ECO:0000256" key="3">
    <source>
        <dbReference type="ARBA" id="ARBA00022803"/>
    </source>
</evidence>
<dbReference type="InterPro" id="IPR008410">
    <property type="entry name" value="BCSC_C"/>
</dbReference>
<dbReference type="SUPFAM" id="SSF81901">
    <property type="entry name" value="HCP-like"/>
    <property type="match status" value="1"/>
</dbReference>
<dbReference type="GO" id="GO:0019867">
    <property type="term" value="C:outer membrane"/>
    <property type="evidence" value="ECO:0007669"/>
    <property type="project" value="InterPro"/>
</dbReference>
<dbReference type="Proteomes" id="UP000305539">
    <property type="component" value="Unassembled WGS sequence"/>
</dbReference>